<dbReference type="PANTHER" id="PTHR46193:SF18">
    <property type="entry name" value="HEXITOL PHOSPHATASE B"/>
    <property type="match status" value="1"/>
</dbReference>
<dbReference type="Gene3D" id="3.40.50.1000">
    <property type="entry name" value="HAD superfamily/HAD-like"/>
    <property type="match status" value="1"/>
</dbReference>
<dbReference type="InterPro" id="IPR006439">
    <property type="entry name" value="HAD-SF_hydro_IA"/>
</dbReference>
<dbReference type="PANTHER" id="PTHR46193">
    <property type="entry name" value="6-PHOSPHOGLUCONATE PHOSPHATASE"/>
    <property type="match status" value="1"/>
</dbReference>
<dbReference type="InterPro" id="IPR041492">
    <property type="entry name" value="HAD_2"/>
</dbReference>
<evidence type="ECO:0000256" key="2">
    <source>
        <dbReference type="ARBA" id="ARBA00006171"/>
    </source>
</evidence>
<dbReference type="InterPro" id="IPR023214">
    <property type="entry name" value="HAD_sf"/>
</dbReference>
<dbReference type="Proteomes" id="UP000270616">
    <property type="component" value="Unassembled WGS sequence"/>
</dbReference>
<dbReference type="AlphaFoldDB" id="A0A3N3ZU13"/>
<sequence>MTVVVVPGAVPVPADHGAVHVNDHRQVTLALLEWLDPHGTSWPKGILLDHDGTTVNTEPEWASAKRAVAAQFGQEWTTEDDHAGLGQTVQFSAQMMFDRGADADVEDITQRIGAKVVEALEREVPLIEGMPELLAQLRAEHIPAALVTNALASVVSTTASALTENIRAVVSREDVENPKPHPEPYRVGAERLMTAPEDCVAVEDSLAGAQSAVAAGMPAILVPGDKPVPQEPGFVRVEVHTDVTLERLRAVGPLIPDLPRADGPPTEKLPFNATRRPASELLTRNYPSA</sequence>
<comment type="similarity">
    <text evidence="2">Belongs to the HAD-like hydrolase superfamily. CbbY/CbbZ/Gph/YieH family.</text>
</comment>
<dbReference type="GO" id="GO:0046872">
    <property type="term" value="F:metal ion binding"/>
    <property type="evidence" value="ECO:0007669"/>
    <property type="project" value="UniProtKB-KW"/>
</dbReference>
<name>A0A3N3ZU13_9MICC</name>
<accession>A0A3N3ZU13</accession>
<keyword evidence="5" id="KW-0119">Carbohydrate metabolism</keyword>
<comment type="caution">
    <text evidence="7">The sequence shown here is derived from an EMBL/GenBank/DDBJ whole genome shotgun (WGS) entry which is preliminary data.</text>
</comment>
<dbReference type="InterPro" id="IPR051600">
    <property type="entry name" value="Beta-PGM-like"/>
</dbReference>
<evidence type="ECO:0000256" key="1">
    <source>
        <dbReference type="ARBA" id="ARBA00001946"/>
    </source>
</evidence>
<feature type="region of interest" description="Disordered" evidence="6">
    <location>
        <begin position="256"/>
        <end position="289"/>
    </location>
</feature>
<evidence type="ECO:0000256" key="5">
    <source>
        <dbReference type="ARBA" id="ARBA00023277"/>
    </source>
</evidence>
<comment type="cofactor">
    <cofactor evidence="1">
        <name>Mg(2+)</name>
        <dbReference type="ChEBI" id="CHEBI:18420"/>
    </cofactor>
</comment>
<reference evidence="7 8" key="1">
    <citation type="submission" date="2018-10" db="EMBL/GenBank/DDBJ databases">
        <title>Kocuria sp. M5W7-7, whole genome shotgun sequence.</title>
        <authorList>
            <person name="Tuo L."/>
        </authorList>
    </citation>
    <scope>NUCLEOTIDE SEQUENCE [LARGE SCALE GENOMIC DNA]</scope>
    <source>
        <strain evidence="7 8">M5W7-7</strain>
    </source>
</reference>
<evidence type="ECO:0000256" key="4">
    <source>
        <dbReference type="ARBA" id="ARBA00022842"/>
    </source>
</evidence>
<gene>
    <name evidence="7" type="ORF">EDL96_00485</name>
</gene>
<organism evidence="7 8">
    <name type="scientific">Kocuria soli</name>
    <dbReference type="NCBI Taxonomy" id="2485125"/>
    <lineage>
        <taxon>Bacteria</taxon>
        <taxon>Bacillati</taxon>
        <taxon>Actinomycetota</taxon>
        <taxon>Actinomycetes</taxon>
        <taxon>Micrococcales</taxon>
        <taxon>Micrococcaceae</taxon>
        <taxon>Kocuria</taxon>
    </lineage>
</organism>
<dbReference type="CDD" id="cd07505">
    <property type="entry name" value="HAD_BPGM-like"/>
    <property type="match status" value="1"/>
</dbReference>
<evidence type="ECO:0000256" key="6">
    <source>
        <dbReference type="SAM" id="MobiDB-lite"/>
    </source>
</evidence>
<keyword evidence="4" id="KW-0460">Magnesium</keyword>
<evidence type="ECO:0000313" key="7">
    <source>
        <dbReference type="EMBL" id="ROZ65800.1"/>
    </source>
</evidence>
<proteinExistence type="inferred from homology"/>
<protein>
    <submittedName>
        <fullName evidence="7">HAD family phosphatase</fullName>
    </submittedName>
</protein>
<dbReference type="InterPro" id="IPR023198">
    <property type="entry name" value="PGP-like_dom2"/>
</dbReference>
<keyword evidence="3" id="KW-0479">Metal-binding</keyword>
<dbReference type="Gene3D" id="1.10.150.240">
    <property type="entry name" value="Putative phosphatase, domain 2"/>
    <property type="match status" value="1"/>
</dbReference>
<dbReference type="OrthoDB" id="9797743at2"/>
<evidence type="ECO:0000256" key="3">
    <source>
        <dbReference type="ARBA" id="ARBA00022723"/>
    </source>
</evidence>
<dbReference type="NCBIfam" id="TIGR01509">
    <property type="entry name" value="HAD-SF-IA-v3"/>
    <property type="match status" value="1"/>
</dbReference>
<dbReference type="EMBL" id="RKMF01000001">
    <property type="protein sequence ID" value="ROZ65800.1"/>
    <property type="molecule type" value="Genomic_DNA"/>
</dbReference>
<dbReference type="SFLD" id="SFLDS00003">
    <property type="entry name" value="Haloacid_Dehalogenase"/>
    <property type="match status" value="1"/>
</dbReference>
<evidence type="ECO:0000313" key="8">
    <source>
        <dbReference type="Proteomes" id="UP000270616"/>
    </source>
</evidence>
<dbReference type="SUPFAM" id="SSF56784">
    <property type="entry name" value="HAD-like"/>
    <property type="match status" value="1"/>
</dbReference>
<dbReference type="InterPro" id="IPR036412">
    <property type="entry name" value="HAD-like_sf"/>
</dbReference>
<keyword evidence="8" id="KW-1185">Reference proteome</keyword>
<dbReference type="SFLD" id="SFLDG01129">
    <property type="entry name" value="C1.5:_HAD__Beta-PGM__Phosphata"/>
    <property type="match status" value="1"/>
</dbReference>
<dbReference type="GO" id="GO:0003824">
    <property type="term" value="F:catalytic activity"/>
    <property type="evidence" value="ECO:0007669"/>
    <property type="project" value="UniProtKB-ARBA"/>
</dbReference>
<dbReference type="Pfam" id="PF13419">
    <property type="entry name" value="HAD_2"/>
    <property type="match status" value="1"/>
</dbReference>